<reference evidence="1 2" key="1">
    <citation type="submission" date="2018-01" db="EMBL/GenBank/DDBJ databases">
        <title>Whole genome analyses suggest that Burkholderia sensu lato contains two further novel genera in the rhizoxinica-symbiotica group Mycetohabitans gen. nov., and Trinickia gen. nov.: implications for the evolution of diazotrophy and nodulation in the Burkholderiaceae.</title>
        <authorList>
            <person name="Estrada-de los Santos P."/>
            <person name="Palmer M."/>
            <person name="Chavez-Ramirez B."/>
            <person name="Beukes C."/>
            <person name="Steenkamp E.T."/>
            <person name="Hirsch A.M."/>
            <person name="Manyaka P."/>
            <person name="Maluk M."/>
            <person name="Lafos M."/>
            <person name="Crook M."/>
            <person name="Gross E."/>
            <person name="Simon M.F."/>
            <person name="Bueno dos Reis Junior F."/>
            <person name="Poole P.S."/>
            <person name="Venter S.N."/>
            <person name="James E.K."/>
        </authorList>
    </citation>
    <scope>NUCLEOTIDE SEQUENCE [LARGE SCALE GENOMIC DNA]</scope>
    <source>
        <strain evidence="1 2">WSM 3937</strain>
    </source>
</reference>
<gene>
    <name evidence="1" type="ORF">C0Z16_21825</name>
</gene>
<sequence>MKTQNGKNFEFSGGDIYSSNGAGIGLRKSDVDLENRINKAIEGMLADGTCSRIAKKYFEFNPYGS</sequence>
<organism evidence="1 2">
    <name type="scientific">Paraburkholderia rhynchosiae</name>
    <dbReference type="NCBI Taxonomy" id="487049"/>
    <lineage>
        <taxon>Bacteria</taxon>
        <taxon>Pseudomonadati</taxon>
        <taxon>Pseudomonadota</taxon>
        <taxon>Betaproteobacteria</taxon>
        <taxon>Burkholderiales</taxon>
        <taxon>Burkholderiaceae</taxon>
        <taxon>Paraburkholderia</taxon>
    </lineage>
</organism>
<protein>
    <recommendedName>
        <fullName evidence="3">Solute-binding protein family 3/N-terminal domain-containing protein</fullName>
    </recommendedName>
</protein>
<dbReference type="SUPFAM" id="SSF53850">
    <property type="entry name" value="Periplasmic binding protein-like II"/>
    <property type="match status" value="1"/>
</dbReference>
<keyword evidence="2" id="KW-1185">Reference proteome</keyword>
<name>A0ABX4V469_9BURK</name>
<comment type="caution">
    <text evidence="1">The sequence shown here is derived from an EMBL/GenBank/DDBJ whole genome shotgun (WGS) entry which is preliminary data.</text>
</comment>
<proteinExistence type="predicted"/>
<evidence type="ECO:0000313" key="1">
    <source>
        <dbReference type="EMBL" id="PMS28758.1"/>
    </source>
</evidence>
<evidence type="ECO:0000313" key="2">
    <source>
        <dbReference type="Proteomes" id="UP000235659"/>
    </source>
</evidence>
<dbReference type="EMBL" id="PNXY01000016">
    <property type="protein sequence ID" value="PMS28758.1"/>
    <property type="molecule type" value="Genomic_DNA"/>
</dbReference>
<dbReference type="Proteomes" id="UP000235659">
    <property type="component" value="Unassembled WGS sequence"/>
</dbReference>
<accession>A0ABX4V469</accession>
<evidence type="ECO:0008006" key="3">
    <source>
        <dbReference type="Google" id="ProtNLM"/>
    </source>
</evidence>
<dbReference type="Gene3D" id="3.40.190.10">
    <property type="entry name" value="Periplasmic binding protein-like II"/>
    <property type="match status" value="1"/>
</dbReference>